<reference evidence="2 3" key="1">
    <citation type="submission" date="2017-06" db="EMBL/GenBank/DDBJ databases">
        <title>Investigating the central metabolism of Clostridium thermosuccinogenes.</title>
        <authorList>
            <person name="Koendjbiharie J.G."/>
            <person name="van Kranenburg R."/>
        </authorList>
    </citation>
    <scope>NUCLEOTIDE SEQUENCE [LARGE SCALE GENOMIC DNA]</scope>
    <source>
        <strain evidence="2 3">DSM 5806</strain>
    </source>
</reference>
<organism evidence="2 3">
    <name type="scientific">Clostridium thermosuccinogenes</name>
    <dbReference type="NCBI Taxonomy" id="84032"/>
    <lineage>
        <taxon>Bacteria</taxon>
        <taxon>Bacillati</taxon>
        <taxon>Bacillota</taxon>
        <taxon>Clostridia</taxon>
        <taxon>Eubacteriales</taxon>
        <taxon>Clostridiaceae</taxon>
        <taxon>Clostridium</taxon>
    </lineage>
</organism>
<dbReference type="Proteomes" id="UP000236151">
    <property type="component" value="Unassembled WGS sequence"/>
</dbReference>
<dbReference type="AlphaFoldDB" id="A0A2K2F7Z1"/>
<dbReference type="InterPro" id="IPR038721">
    <property type="entry name" value="IS701-like_DDE_dom"/>
</dbReference>
<dbReference type="OrthoDB" id="517776at2"/>
<dbReference type="KEGG" id="cthd:CDO33_13095"/>
<dbReference type="EMBL" id="NIOJ01000085">
    <property type="protein sequence ID" value="PNT94884.1"/>
    <property type="molecule type" value="Genomic_DNA"/>
</dbReference>
<gene>
    <name evidence="2" type="ORF">CDQ84_18105</name>
</gene>
<feature type="domain" description="Transposase IS701-like DDE" evidence="1">
    <location>
        <begin position="24"/>
        <end position="295"/>
    </location>
</feature>
<sequence>MSNATIKKIAPFALPKLQKYLDKFKNIFRRSDTMNAAERYMTGLLSDIPYKNCGMMAEYMEGTSAQSLQDFLTNSSWDYEQLNRQRVEHLLENAVSSDGALVFDDTGFEKKGNCSVGVARQYSGTLGKVGNCQIAVSCQYSDIKYTWPVNARLYLPENWTSDPERLKKAKVPENITFKTKPQIALELLDQANSMGIKHNIILGDSFYGRDNTFIEGLEARGETYALSVPCDFTVRFEQDIKTFVPPAKAQTNRTGRPRTKPESIPLPPQYRVDWLIDKIPQDYWKVISWRDGSKGELKKQFAFIRVCWSTQTKLGKPGWLVFERPVPGEAGDTKYYFSNLPIDTPDVRIVEYVHRRYTIDRFYQDAKDELGLDQYEGRMWHGFHRHFVMVMLAYSWLTLQRRVKNESIKQYEVLVDRPCVTSPSFSIREVFSPEALFT</sequence>
<dbReference type="InterPro" id="IPR012337">
    <property type="entry name" value="RNaseH-like_sf"/>
</dbReference>
<keyword evidence="3" id="KW-1185">Reference proteome</keyword>
<dbReference type="NCBIfam" id="NF033540">
    <property type="entry name" value="transpos_IS701"/>
    <property type="match status" value="1"/>
</dbReference>
<dbReference type="Pfam" id="PF13546">
    <property type="entry name" value="DDE_5"/>
    <property type="match status" value="1"/>
</dbReference>
<proteinExistence type="predicted"/>
<dbReference type="RefSeq" id="WP_103083145.1">
    <property type="nucleotide sequence ID" value="NZ_CP021850.1"/>
</dbReference>
<dbReference type="PANTHER" id="PTHR33627:SF1">
    <property type="entry name" value="TRANSPOSASE"/>
    <property type="match status" value="1"/>
</dbReference>
<name>A0A2K2F7Z1_9CLOT</name>
<dbReference type="PANTHER" id="PTHR33627">
    <property type="entry name" value="TRANSPOSASE"/>
    <property type="match status" value="1"/>
</dbReference>
<accession>A0A2K2F7Z1</accession>
<evidence type="ECO:0000259" key="1">
    <source>
        <dbReference type="Pfam" id="PF13546"/>
    </source>
</evidence>
<protein>
    <recommendedName>
        <fullName evidence="1">Transposase IS701-like DDE domain-containing protein</fullName>
    </recommendedName>
</protein>
<dbReference type="SUPFAM" id="SSF53098">
    <property type="entry name" value="Ribonuclease H-like"/>
    <property type="match status" value="1"/>
</dbReference>
<comment type="caution">
    <text evidence="2">The sequence shown here is derived from an EMBL/GenBank/DDBJ whole genome shotgun (WGS) entry which is preliminary data.</text>
</comment>
<dbReference type="InterPro" id="IPR039365">
    <property type="entry name" value="IS701-like"/>
</dbReference>
<evidence type="ECO:0000313" key="3">
    <source>
        <dbReference type="Proteomes" id="UP000236151"/>
    </source>
</evidence>
<evidence type="ECO:0000313" key="2">
    <source>
        <dbReference type="EMBL" id="PNT94884.1"/>
    </source>
</evidence>